<feature type="compositionally biased region" description="Polar residues" evidence="6">
    <location>
        <begin position="215"/>
        <end position="227"/>
    </location>
</feature>
<feature type="domain" description="BZIP" evidence="7">
    <location>
        <begin position="246"/>
        <end position="309"/>
    </location>
</feature>
<dbReference type="PANTHER" id="PTHR46408:SF10">
    <property type="entry name" value="BASIC LEUCINE ZIPPER 63"/>
    <property type="match status" value="1"/>
</dbReference>
<dbReference type="Gene3D" id="1.20.5.170">
    <property type="match status" value="1"/>
</dbReference>
<protein>
    <recommendedName>
        <fullName evidence="7">BZIP domain-containing protein</fullName>
    </recommendedName>
</protein>
<evidence type="ECO:0000256" key="2">
    <source>
        <dbReference type="ARBA" id="ARBA00023015"/>
    </source>
</evidence>
<evidence type="ECO:0000313" key="9">
    <source>
        <dbReference type="Proteomes" id="UP001497512"/>
    </source>
</evidence>
<keyword evidence="5" id="KW-0539">Nucleus</keyword>
<evidence type="ECO:0000256" key="4">
    <source>
        <dbReference type="ARBA" id="ARBA00023163"/>
    </source>
</evidence>
<name>A0ABP0V2X6_9BRYO</name>
<dbReference type="InterPro" id="IPR004827">
    <property type="entry name" value="bZIP"/>
</dbReference>
<proteinExistence type="predicted"/>
<dbReference type="Pfam" id="PF12498">
    <property type="entry name" value="bZIP_C"/>
    <property type="match status" value="1"/>
</dbReference>
<dbReference type="PANTHER" id="PTHR46408">
    <property type="entry name" value="BASIC LEUCINE ZIPPER 63"/>
    <property type="match status" value="1"/>
</dbReference>
<keyword evidence="9" id="KW-1185">Reference proteome</keyword>
<sequence length="429" mass="46313">MERISSVDDILGTFWKLDPQGEGYNNGAGGGVAVPETDALKMVGLSSGDVNKGMNRSASEWAFQEFLKAHEAAGSNVPHLGHGSRSIIYEDNEEEKEAVVAAVVPDAAAESDEVSDITASHVISGDQDVKPTSSVAEEVEVTGALNPLFSGLRGEVNGGNQMISPQEYEHFLKYKLDLACAAVALTRVTWRKPGDPLGIPALPPKPQYGAASAVPQGQTRPITSGSEFSDDDDHEIELSQNMNPSDEKRVRRMLSNRESARRSRRRKQAHLSELEMQVAQLRVENTALVKQLADISHKFNKAAVDNRALKSNVEALHAKVKMAEDLLATSEARMNAPHGIMKSGGMVGEYVMGSGADAVAYVEQQPPDNSSTGVYKMGRTPSMQRVASLEHLQKRSRAGGSCNMASSWASGWDFESPSLVDHHSSSNIY</sequence>
<keyword evidence="2" id="KW-0805">Transcription regulation</keyword>
<comment type="subcellular location">
    <subcellularLocation>
        <location evidence="1">Nucleus</location>
    </subcellularLocation>
</comment>
<dbReference type="InterPro" id="IPR045314">
    <property type="entry name" value="bZIP_plant_GBF1"/>
</dbReference>
<feature type="region of interest" description="Disordered" evidence="6">
    <location>
        <begin position="206"/>
        <end position="268"/>
    </location>
</feature>
<evidence type="ECO:0000256" key="6">
    <source>
        <dbReference type="SAM" id="MobiDB-lite"/>
    </source>
</evidence>
<evidence type="ECO:0000259" key="7">
    <source>
        <dbReference type="PROSITE" id="PS50217"/>
    </source>
</evidence>
<accession>A0ABP0V2X6</accession>
<gene>
    <name evidence="8" type="ORF">CSSPTR1EN2_LOCUS22939</name>
</gene>
<dbReference type="SUPFAM" id="SSF57959">
    <property type="entry name" value="Leucine zipper domain"/>
    <property type="match status" value="1"/>
</dbReference>
<dbReference type="PROSITE" id="PS00036">
    <property type="entry name" value="BZIP_BASIC"/>
    <property type="match status" value="1"/>
</dbReference>
<dbReference type="Pfam" id="PF00170">
    <property type="entry name" value="bZIP_1"/>
    <property type="match status" value="1"/>
</dbReference>
<dbReference type="InterPro" id="IPR046347">
    <property type="entry name" value="bZIP_sf"/>
</dbReference>
<reference evidence="8" key="1">
    <citation type="submission" date="2024-02" db="EMBL/GenBank/DDBJ databases">
        <authorList>
            <consortium name="ELIXIR-Norway"/>
            <consortium name="Elixir Norway"/>
        </authorList>
    </citation>
    <scope>NUCLEOTIDE SEQUENCE</scope>
</reference>
<dbReference type="Proteomes" id="UP001497512">
    <property type="component" value="Chromosome 9"/>
</dbReference>
<dbReference type="EMBL" id="OZ019901">
    <property type="protein sequence ID" value="CAK9236532.1"/>
    <property type="molecule type" value="Genomic_DNA"/>
</dbReference>
<evidence type="ECO:0000256" key="3">
    <source>
        <dbReference type="ARBA" id="ARBA00023125"/>
    </source>
</evidence>
<dbReference type="PROSITE" id="PS50217">
    <property type="entry name" value="BZIP"/>
    <property type="match status" value="1"/>
</dbReference>
<evidence type="ECO:0000256" key="1">
    <source>
        <dbReference type="ARBA" id="ARBA00004123"/>
    </source>
</evidence>
<keyword evidence="3" id="KW-0238">DNA-binding</keyword>
<evidence type="ECO:0000313" key="8">
    <source>
        <dbReference type="EMBL" id="CAK9236532.1"/>
    </source>
</evidence>
<keyword evidence="4" id="KW-0804">Transcription</keyword>
<dbReference type="InterPro" id="IPR020983">
    <property type="entry name" value="Basic_leucine-zipper_C"/>
</dbReference>
<dbReference type="SMART" id="SM00338">
    <property type="entry name" value="BRLZ"/>
    <property type="match status" value="1"/>
</dbReference>
<organism evidence="8 9">
    <name type="scientific">Sphagnum troendelagicum</name>
    <dbReference type="NCBI Taxonomy" id="128251"/>
    <lineage>
        <taxon>Eukaryota</taxon>
        <taxon>Viridiplantae</taxon>
        <taxon>Streptophyta</taxon>
        <taxon>Embryophyta</taxon>
        <taxon>Bryophyta</taxon>
        <taxon>Sphagnophytina</taxon>
        <taxon>Sphagnopsida</taxon>
        <taxon>Sphagnales</taxon>
        <taxon>Sphagnaceae</taxon>
        <taxon>Sphagnum</taxon>
    </lineage>
</organism>
<evidence type="ECO:0000256" key="5">
    <source>
        <dbReference type="ARBA" id="ARBA00023242"/>
    </source>
</evidence>
<dbReference type="CDD" id="cd14702">
    <property type="entry name" value="bZIP_plant_GBF1"/>
    <property type="match status" value="1"/>
</dbReference>